<name>A0A0K8PAK4_9CHLR</name>
<dbReference type="AlphaFoldDB" id="A0A0K8PAK4"/>
<protein>
    <recommendedName>
        <fullName evidence="4">NHLM bacteriocin system secretion protein</fullName>
    </recommendedName>
</protein>
<dbReference type="OrthoDB" id="8439633at2"/>
<reference evidence="2" key="1">
    <citation type="journal article" date="2015" name="Genome Announc.">
        <title>Draft Genome Sequence of Anaerolineae Strain TC1, a Novel Isolate from a Methanogenic Wastewater Treatment System.</title>
        <authorList>
            <person name="Matsuura N."/>
            <person name="Tourlousse D.M."/>
            <person name="Sun L."/>
            <person name="Toyonaga M."/>
            <person name="Kuroda K."/>
            <person name="Ohashi A."/>
            <person name="Cruz R."/>
            <person name="Yamaguchi T."/>
            <person name="Sekiguchi Y."/>
        </authorList>
    </citation>
    <scope>NUCLEOTIDE SEQUENCE [LARGE SCALE GENOMIC DNA]</scope>
    <source>
        <strain evidence="2">TC1</strain>
    </source>
</reference>
<evidence type="ECO:0000313" key="3">
    <source>
        <dbReference type="Proteomes" id="UP000053370"/>
    </source>
</evidence>
<dbReference type="STRING" id="1678840.ATC1_1189"/>
<keyword evidence="1" id="KW-0472">Membrane</keyword>
<evidence type="ECO:0000256" key="1">
    <source>
        <dbReference type="SAM" id="Phobius"/>
    </source>
</evidence>
<organism evidence="2">
    <name type="scientific">Flexilinea flocculi</name>
    <dbReference type="NCBI Taxonomy" id="1678840"/>
    <lineage>
        <taxon>Bacteria</taxon>
        <taxon>Bacillati</taxon>
        <taxon>Chloroflexota</taxon>
        <taxon>Anaerolineae</taxon>
        <taxon>Anaerolineales</taxon>
        <taxon>Anaerolineaceae</taxon>
        <taxon>Flexilinea</taxon>
    </lineage>
</organism>
<feature type="transmembrane region" description="Helical" evidence="1">
    <location>
        <begin position="30"/>
        <end position="50"/>
    </location>
</feature>
<gene>
    <name evidence="2" type="ORF">ATC1_1189</name>
</gene>
<sequence>MNENLFRKESLDHIASPEQLNDYIRVPNPSIWLIISLFLILAVVVIFWAFSANLPVVVQAQGIFSEDGIVCFLPVEEAQSLSPGMVVKIDEKEGKIQSISPDPISKEEVSVEIGAYQADKMIQSPWNQKIILIPSEEIADHQFLSIKITTDTIKPIDLIFDR</sequence>
<accession>A0A0K8PAK4</accession>
<keyword evidence="1" id="KW-1133">Transmembrane helix</keyword>
<dbReference type="EMBL" id="DF968179">
    <property type="protein sequence ID" value="GAP39170.1"/>
    <property type="molecule type" value="Genomic_DNA"/>
</dbReference>
<evidence type="ECO:0000313" key="2">
    <source>
        <dbReference type="EMBL" id="GAP39170.1"/>
    </source>
</evidence>
<keyword evidence="1" id="KW-0812">Transmembrane</keyword>
<proteinExistence type="predicted"/>
<keyword evidence="3" id="KW-1185">Reference proteome</keyword>
<dbReference type="RefSeq" id="WP_062276970.1">
    <property type="nucleotide sequence ID" value="NZ_DF968179.1"/>
</dbReference>
<dbReference type="Proteomes" id="UP000053370">
    <property type="component" value="Unassembled WGS sequence"/>
</dbReference>
<evidence type="ECO:0008006" key="4">
    <source>
        <dbReference type="Google" id="ProtNLM"/>
    </source>
</evidence>